<comment type="caution">
    <text evidence="1">The sequence shown here is derived from an EMBL/GenBank/DDBJ whole genome shotgun (WGS) entry which is preliminary data.</text>
</comment>
<dbReference type="OrthoDB" id="121181at2759"/>
<dbReference type="Proteomes" id="UP000435112">
    <property type="component" value="Unassembled WGS sequence"/>
</dbReference>
<evidence type="ECO:0000313" key="3">
    <source>
        <dbReference type="EMBL" id="KAE9305570.1"/>
    </source>
</evidence>
<organism evidence="1 6">
    <name type="scientific">Phytophthora rubi</name>
    <dbReference type="NCBI Taxonomy" id="129364"/>
    <lineage>
        <taxon>Eukaryota</taxon>
        <taxon>Sar</taxon>
        <taxon>Stramenopiles</taxon>
        <taxon>Oomycota</taxon>
        <taxon>Peronosporomycetes</taxon>
        <taxon>Peronosporales</taxon>
        <taxon>Peronosporaceae</taxon>
        <taxon>Phytophthora</taxon>
    </lineage>
</organism>
<evidence type="ECO:0000313" key="4">
    <source>
        <dbReference type="Proteomes" id="UP000429607"/>
    </source>
</evidence>
<evidence type="ECO:0000313" key="1">
    <source>
        <dbReference type="EMBL" id="KAE9006273.1"/>
    </source>
</evidence>
<accession>A0A6A3KR31</accession>
<dbReference type="EMBL" id="QXFT01002017">
    <property type="protein sequence ID" value="KAE9305570.1"/>
    <property type="molecule type" value="Genomic_DNA"/>
</dbReference>
<name>A0A6A3KR31_9STRA</name>
<proteinExistence type="predicted"/>
<dbReference type="EMBL" id="QXFV01001056">
    <property type="protein sequence ID" value="KAE9016618.1"/>
    <property type="molecule type" value="Genomic_DNA"/>
</dbReference>
<evidence type="ECO:0000313" key="6">
    <source>
        <dbReference type="Proteomes" id="UP000435112"/>
    </source>
</evidence>
<evidence type="ECO:0000313" key="5">
    <source>
        <dbReference type="Proteomes" id="UP000434957"/>
    </source>
</evidence>
<reference evidence="4 6" key="1">
    <citation type="submission" date="2018-09" db="EMBL/GenBank/DDBJ databases">
        <title>Genomic investigation of the strawberry pathogen Phytophthora fragariae indicates pathogenicity is determined by transcriptional variation in three key races.</title>
        <authorList>
            <person name="Adams T.M."/>
            <person name="Armitage A.D."/>
            <person name="Sobczyk M.K."/>
            <person name="Bates H.J."/>
            <person name="Dunwell J.M."/>
            <person name="Nellist C.F."/>
            <person name="Harrison R.J."/>
        </authorList>
    </citation>
    <scope>NUCLEOTIDE SEQUENCE [LARGE SCALE GENOMIC DNA]</scope>
    <source>
        <strain evidence="2 4">SCRP249</strain>
        <strain evidence="1 6">SCRP324</strain>
        <strain evidence="3 5">SCRP333</strain>
    </source>
</reference>
<evidence type="ECO:0000313" key="2">
    <source>
        <dbReference type="EMBL" id="KAE9016618.1"/>
    </source>
</evidence>
<dbReference type="AlphaFoldDB" id="A0A6A3KR31"/>
<dbReference type="Proteomes" id="UP000429607">
    <property type="component" value="Unassembled WGS sequence"/>
</dbReference>
<gene>
    <name evidence="2" type="ORF">PR001_g14604</name>
    <name evidence="1" type="ORF">PR002_g16528</name>
    <name evidence="3" type="ORF">PR003_g21459</name>
</gene>
<dbReference type="EMBL" id="QXFU01001269">
    <property type="protein sequence ID" value="KAE9006273.1"/>
    <property type="molecule type" value="Genomic_DNA"/>
</dbReference>
<evidence type="ECO:0008006" key="7">
    <source>
        <dbReference type="Google" id="ProtNLM"/>
    </source>
</evidence>
<dbReference type="PANTHER" id="PTHR11439:SF491">
    <property type="entry name" value="INTEGRASE CATALYTIC DOMAIN-CONTAINING PROTEIN"/>
    <property type="match status" value="1"/>
</dbReference>
<dbReference type="Proteomes" id="UP000434957">
    <property type="component" value="Unassembled WGS sequence"/>
</dbReference>
<sequence length="116" mass="13093">MEVYQTAEQITIRQSKCARKILERFSYENAHSVGNPMEINARLVPPIEGEESDTSFPYREAIGMLVYLATSTRLDLVYALGQLSLFVANPTGKDVGAVKRVLRYIARTLNYGITYE</sequence>
<keyword evidence="5" id="KW-1185">Reference proteome</keyword>
<protein>
    <recommendedName>
        <fullName evidence="7">Reverse transcriptase Ty1/copia-type domain-containing protein</fullName>
    </recommendedName>
</protein>
<dbReference type="PANTHER" id="PTHR11439">
    <property type="entry name" value="GAG-POL-RELATED RETROTRANSPOSON"/>
    <property type="match status" value="1"/>
</dbReference>